<evidence type="ECO:0000313" key="1">
    <source>
        <dbReference type="EMBL" id="MPN14354.1"/>
    </source>
</evidence>
<dbReference type="EMBL" id="VSSQ01060969">
    <property type="protein sequence ID" value="MPN14354.1"/>
    <property type="molecule type" value="Genomic_DNA"/>
</dbReference>
<dbReference type="AlphaFoldDB" id="A0A645FQ35"/>
<accession>A0A645FQ35</accession>
<gene>
    <name evidence="1" type="ORF">SDC9_161681</name>
</gene>
<reference evidence="1" key="1">
    <citation type="submission" date="2019-08" db="EMBL/GenBank/DDBJ databases">
        <authorList>
            <person name="Kucharzyk K."/>
            <person name="Murdoch R.W."/>
            <person name="Higgins S."/>
            <person name="Loffler F."/>
        </authorList>
    </citation>
    <scope>NUCLEOTIDE SEQUENCE</scope>
</reference>
<comment type="caution">
    <text evidence="1">The sequence shown here is derived from an EMBL/GenBank/DDBJ whole genome shotgun (WGS) entry which is preliminary data.</text>
</comment>
<name>A0A645FQ35_9ZZZZ</name>
<sequence>MPGYFVNPFLFQGAGYAGSVNGCTAAPAEIASISATRKSAGMMQGCGTKFRNRLKTNGDFDCEGKQDT</sequence>
<protein>
    <submittedName>
        <fullName evidence="1">Uncharacterized protein</fullName>
    </submittedName>
</protein>
<proteinExistence type="predicted"/>
<organism evidence="1">
    <name type="scientific">bioreactor metagenome</name>
    <dbReference type="NCBI Taxonomy" id="1076179"/>
    <lineage>
        <taxon>unclassified sequences</taxon>
        <taxon>metagenomes</taxon>
        <taxon>ecological metagenomes</taxon>
    </lineage>
</organism>